<name>A0A8X8X7Z1_SALSN</name>
<keyword evidence="2" id="KW-1185">Reference proteome</keyword>
<evidence type="ECO:0000313" key="1">
    <source>
        <dbReference type="EMBL" id="KAG6408711.1"/>
    </source>
</evidence>
<dbReference type="Proteomes" id="UP000298416">
    <property type="component" value="Unassembled WGS sequence"/>
</dbReference>
<dbReference type="EMBL" id="PNBA02000011">
    <property type="protein sequence ID" value="KAG6408711.1"/>
    <property type="molecule type" value="Genomic_DNA"/>
</dbReference>
<reference evidence="1" key="2">
    <citation type="submission" date="2020-08" db="EMBL/GenBank/DDBJ databases">
        <title>Plant Genome Project.</title>
        <authorList>
            <person name="Zhang R.-G."/>
        </authorList>
    </citation>
    <scope>NUCLEOTIDE SEQUENCE</scope>
    <source>
        <strain evidence="1">Huo1</strain>
        <tissue evidence="1">Leaf</tissue>
    </source>
</reference>
<comment type="caution">
    <text evidence="1">The sequence shown here is derived from an EMBL/GenBank/DDBJ whole genome shotgun (WGS) entry which is preliminary data.</text>
</comment>
<protein>
    <submittedName>
        <fullName evidence="1">Uncharacterized protein</fullName>
    </submittedName>
</protein>
<gene>
    <name evidence="1" type="ORF">SASPL_131732</name>
</gene>
<proteinExistence type="predicted"/>
<organism evidence="1">
    <name type="scientific">Salvia splendens</name>
    <name type="common">Scarlet sage</name>
    <dbReference type="NCBI Taxonomy" id="180675"/>
    <lineage>
        <taxon>Eukaryota</taxon>
        <taxon>Viridiplantae</taxon>
        <taxon>Streptophyta</taxon>
        <taxon>Embryophyta</taxon>
        <taxon>Tracheophyta</taxon>
        <taxon>Spermatophyta</taxon>
        <taxon>Magnoliopsida</taxon>
        <taxon>eudicotyledons</taxon>
        <taxon>Gunneridae</taxon>
        <taxon>Pentapetalae</taxon>
        <taxon>asterids</taxon>
        <taxon>lamiids</taxon>
        <taxon>Lamiales</taxon>
        <taxon>Lamiaceae</taxon>
        <taxon>Nepetoideae</taxon>
        <taxon>Mentheae</taxon>
        <taxon>Salviinae</taxon>
        <taxon>Salvia</taxon>
        <taxon>Salvia subgen. Calosphace</taxon>
        <taxon>core Calosphace</taxon>
    </lineage>
</organism>
<dbReference type="AlphaFoldDB" id="A0A8X8X7Z1"/>
<reference evidence="1" key="1">
    <citation type="submission" date="2018-01" db="EMBL/GenBank/DDBJ databases">
        <authorList>
            <person name="Mao J.F."/>
        </authorList>
    </citation>
    <scope>NUCLEOTIDE SEQUENCE</scope>
    <source>
        <strain evidence="1">Huo1</strain>
        <tissue evidence="1">Leaf</tissue>
    </source>
</reference>
<sequence length="145" mass="16485">MNLCSQYLRYGNMPENGAAVGEGEPVSRDDKLQRDTPLHSHTLVERWTQSPVVELGPSHYFVELLLPTYLSCLIFYELTHFSVLEALEETTRASFSIDSCFLGSVKMNLSWQTSFLIFSVQVFVSRTNGERFSSVLCPKNPEKLK</sequence>
<accession>A0A8X8X7Z1</accession>
<evidence type="ECO:0000313" key="2">
    <source>
        <dbReference type="Proteomes" id="UP000298416"/>
    </source>
</evidence>